<dbReference type="SUPFAM" id="SSF56219">
    <property type="entry name" value="DNase I-like"/>
    <property type="match status" value="1"/>
</dbReference>
<feature type="compositionally biased region" description="Low complexity" evidence="2">
    <location>
        <begin position="1271"/>
        <end position="1281"/>
    </location>
</feature>
<sequence>MAHAPGSREREDRARGAAPELGLPLPGLLSTQSTDESPASFERNCQKARVCEYGEATVHSSSEEKTSSHPLPVAAGFDWRANVTSGVCTWEKRPSLGDLPLHGSASTASDTGFAACDGNGCSQLAEEAAPGIPRMPVKLSPFSVPPSSSVEVVVETGSQERTCPELPGTAFWPPGSATCPAEPAENVFSGAVQGQGFPFCSPPSRRSREREESSNRPRSSGRGNSSPSPDPGVRGVYCSGVHTAQTDVTATKPRFAFPRFAASHTEEEPKCPEQDPSPSFVANVSATTRLPRGDSPLLFDSDTAGSGSALPSSSASSPFSPSEFPSSPPVFPEELSRFVLALSPPHPAARRASLLGPPDASSDAFSFASEPPSLLAVPCSGIERTTRPSIPAIRAPSPCRAPVSQCPLSSPPSPPSSTPAQIPSTPAASVPVLSPLAASPAPRLCFSASAVHAAASSPKAPVDASRDALFYPSYTRRGSTSTASLGPSSRLNSVVGTDPPAMDFNSPVDSINIVSFNAGLLEYRLCGIQVYQNPPFTRRRLSHIPISLLDTNSDIICLQEVYDDIHADFLVDSMRHVFPYVGRRTSGGRFALHNGLMVLSRFPIRHTRFHPFHDVTNIERLFGSKGMLECGIDIPGVGVVAVFNIHLASGAVDPESPYVEALRSAEIQQVLSACEDAGIRGEVPLVVGDLNAAPDLCASNYKSFVERGWRDCWLQVHGNRDLLLRHHLVHQQQMLLQHDLHPDLLEERQRQVRLELEHLLQQHKIQQRMLADDVRGPHARATHRPGNRGERQAETQHPASNAQTQRSRSLGTALGQTTDAAGRDGSNGVRTHLYEETEMRAMPQGDERGLEGTVQPLGFSSAAGHAGRERSISGGERARKFLEAELRDGYHPLPPNGDSGARDFPVGDSKGETREALLRSGRSGAFPAHVAVEMGAFPGCSSPFDVNSGEAPLTPQTAHTASTAAPSTRPLTEAGERDAQKPSNRKASLRDLETGDGGHADEEGEGNQATGDAGSNGLTAADPPQRLLAEALITTQQVELNVRHARRSAGWESLGRGGSAIGAEDSEATTTDDAEEWLLRRKSGERTTRPGSGPVPRCAYRASSLLSTASLGRVTTQGRDDEEDEDWTPREDFTWDPQNPLNSIGPHAGCHGLRCDYVFLPPQRLSGALRDFVPVSGEILLREPRVMVDACCFGCLGQVMLVTLSDHYALKISLRRSCVDVTLSQSPSMVIALKEANLFCGLPGAVFTDEEEGEEDLEERSVEDEGERAVKGAGAAAQAEGSKGGRNDTSADAAGEARCHAHCLLTDEGERGQ</sequence>
<evidence type="ECO:0000259" key="3">
    <source>
        <dbReference type="Pfam" id="PF03372"/>
    </source>
</evidence>
<feature type="region of interest" description="Disordered" evidence="2">
    <location>
        <begin position="890"/>
        <end position="909"/>
    </location>
</feature>
<feature type="compositionally biased region" description="Basic and acidic residues" evidence="2">
    <location>
        <begin position="988"/>
        <end position="1001"/>
    </location>
</feature>
<accession>A0A0F7UHP7</accession>
<feature type="region of interest" description="Disordered" evidence="2">
    <location>
        <begin position="192"/>
        <end position="238"/>
    </location>
</feature>
<feature type="compositionally biased region" description="Low complexity" evidence="2">
    <location>
        <begin position="216"/>
        <end position="227"/>
    </location>
</feature>
<dbReference type="GO" id="GO:0004527">
    <property type="term" value="F:exonuclease activity"/>
    <property type="evidence" value="ECO:0007669"/>
    <property type="project" value="UniProtKB-KW"/>
</dbReference>
<feature type="region of interest" description="Disordered" evidence="2">
    <location>
        <begin position="291"/>
        <end position="328"/>
    </location>
</feature>
<dbReference type="InterPro" id="IPR005135">
    <property type="entry name" value="Endo/exonuclease/phosphatase"/>
</dbReference>
<feature type="compositionally biased region" description="Basic residues" evidence="2">
    <location>
        <begin position="777"/>
        <end position="786"/>
    </location>
</feature>
<gene>
    <name evidence="4" type="ORF">BN1204_035700</name>
</gene>
<feature type="compositionally biased region" description="Acidic residues" evidence="2">
    <location>
        <begin position="1064"/>
        <end position="1075"/>
    </location>
</feature>
<feature type="region of interest" description="Disordered" evidence="2">
    <location>
        <begin position="947"/>
        <end position="1021"/>
    </location>
</feature>
<evidence type="ECO:0000256" key="1">
    <source>
        <dbReference type="ARBA" id="ARBA00006335"/>
    </source>
</evidence>
<protein>
    <submittedName>
        <fullName evidence="4">Endonuclease/exonuclease/phosphatase domain-containing protein, putative</fullName>
    </submittedName>
</protein>
<feature type="region of interest" description="Disordered" evidence="2">
    <location>
        <begin position="1250"/>
        <end position="1293"/>
    </location>
</feature>
<feature type="compositionally biased region" description="Polar residues" evidence="2">
    <location>
        <begin position="795"/>
        <end position="819"/>
    </location>
</feature>
<dbReference type="Gene3D" id="3.60.10.10">
    <property type="entry name" value="Endonuclease/exonuclease/phosphatase"/>
    <property type="match status" value="1"/>
</dbReference>
<evidence type="ECO:0000256" key="2">
    <source>
        <dbReference type="SAM" id="MobiDB-lite"/>
    </source>
</evidence>
<feature type="compositionally biased region" description="Low complexity" evidence="2">
    <location>
        <begin position="16"/>
        <end position="29"/>
    </location>
</feature>
<organism evidence="4">
    <name type="scientific">Neospora caninum (strain Liverpool)</name>
    <dbReference type="NCBI Taxonomy" id="572307"/>
    <lineage>
        <taxon>Eukaryota</taxon>
        <taxon>Sar</taxon>
        <taxon>Alveolata</taxon>
        <taxon>Apicomplexa</taxon>
        <taxon>Conoidasida</taxon>
        <taxon>Coccidia</taxon>
        <taxon>Eucoccidiorida</taxon>
        <taxon>Eimeriorina</taxon>
        <taxon>Sarcocystidae</taxon>
        <taxon>Neospora</taxon>
    </lineage>
</organism>
<proteinExistence type="inferred from homology"/>
<comment type="similarity">
    <text evidence="1">Belongs to the neutral sphingomyelinase family.</text>
</comment>
<feature type="region of interest" description="Disordered" evidence="2">
    <location>
        <begin position="1111"/>
        <end position="1139"/>
    </location>
</feature>
<dbReference type="GO" id="GO:0004767">
    <property type="term" value="F:sphingomyelin phosphodiesterase activity"/>
    <property type="evidence" value="ECO:0007669"/>
    <property type="project" value="InterPro"/>
</dbReference>
<dbReference type="InterPro" id="IPR038772">
    <property type="entry name" value="Sph/SMPD2-like"/>
</dbReference>
<reference evidence="4" key="1">
    <citation type="journal article" date="2015" name="PLoS ONE">
        <title>Comprehensive Evaluation of Toxoplasma gondii VEG and Neospora caninum LIV Genomes with Tachyzoite Stage Transcriptome and Proteome Defines Novel Transcript Features.</title>
        <authorList>
            <person name="Ramaprasad A."/>
            <person name="Mourier T."/>
            <person name="Naeem R."/>
            <person name="Malas T.B."/>
            <person name="Moussa E."/>
            <person name="Panigrahi A."/>
            <person name="Vermont S.J."/>
            <person name="Otto T.D."/>
            <person name="Wastling J."/>
            <person name="Pain A."/>
        </authorList>
    </citation>
    <scope>NUCLEOTIDE SEQUENCE</scope>
    <source>
        <strain evidence="4">Liverpool</strain>
    </source>
</reference>
<feature type="region of interest" description="Disordered" evidence="2">
    <location>
        <begin position="1"/>
        <end position="41"/>
    </location>
</feature>
<keyword evidence="4" id="KW-0378">Hydrolase</keyword>
<feature type="compositionally biased region" description="Acidic residues" evidence="2">
    <location>
        <begin position="1250"/>
        <end position="1266"/>
    </location>
</feature>
<feature type="region of interest" description="Disordered" evidence="2">
    <location>
        <begin position="1048"/>
        <end position="1075"/>
    </location>
</feature>
<keyword evidence="4" id="KW-0269">Exonuclease</keyword>
<keyword evidence="4" id="KW-0255">Endonuclease</keyword>
<dbReference type="Pfam" id="PF03372">
    <property type="entry name" value="Exo_endo_phos"/>
    <property type="match status" value="1"/>
</dbReference>
<feature type="compositionally biased region" description="Basic and acidic residues" evidence="2">
    <location>
        <begin position="1"/>
        <end position="15"/>
    </location>
</feature>
<dbReference type="PANTHER" id="PTHR16320:SF23">
    <property type="entry name" value="SPHINGOMYELINASE C 1"/>
    <property type="match status" value="1"/>
</dbReference>
<dbReference type="InterPro" id="IPR036691">
    <property type="entry name" value="Endo/exonu/phosph_ase_sf"/>
</dbReference>
<feature type="region of interest" description="Disordered" evidence="2">
    <location>
        <begin position="389"/>
        <end position="426"/>
    </location>
</feature>
<dbReference type="PANTHER" id="PTHR16320">
    <property type="entry name" value="SPHINGOMYELINASE FAMILY MEMBER"/>
    <property type="match status" value="1"/>
</dbReference>
<feature type="domain" description="Endonuclease/exonuclease/phosphatase" evidence="3">
    <location>
        <begin position="540"/>
        <end position="695"/>
    </location>
</feature>
<keyword evidence="4" id="KW-0540">Nuclease</keyword>
<feature type="region of interest" description="Disordered" evidence="2">
    <location>
        <begin position="768"/>
        <end position="828"/>
    </location>
</feature>
<name>A0A0F7UHP7_NEOCL</name>
<evidence type="ECO:0000313" key="4">
    <source>
        <dbReference type="EMBL" id="CEL67782.1"/>
    </source>
</evidence>
<feature type="compositionally biased region" description="Basic and acidic residues" evidence="2">
    <location>
        <begin position="206"/>
        <end position="215"/>
    </location>
</feature>
<feature type="compositionally biased region" description="Low complexity" evidence="2">
    <location>
        <begin position="954"/>
        <end position="972"/>
    </location>
</feature>
<dbReference type="EMBL" id="LN714483">
    <property type="protein sequence ID" value="CEL67782.1"/>
    <property type="molecule type" value="Genomic_DNA"/>
</dbReference>
<feature type="compositionally biased region" description="Low complexity" evidence="2">
    <location>
        <begin position="304"/>
        <end position="325"/>
    </location>
</feature>
<dbReference type="GO" id="GO:0004519">
    <property type="term" value="F:endonuclease activity"/>
    <property type="evidence" value="ECO:0007669"/>
    <property type="project" value="UniProtKB-KW"/>
</dbReference>